<reference evidence="1 2" key="1">
    <citation type="submission" date="2019-12" db="EMBL/GenBank/DDBJ databases">
        <title>Devosia maris sp. nov., isolated from the deep seawater.</title>
        <authorList>
            <person name="Liu Y."/>
        </authorList>
    </citation>
    <scope>NUCLEOTIDE SEQUENCE [LARGE SCALE GENOMIC DNA]</scope>
    <source>
        <strain evidence="1 2">L53-10-65</strain>
    </source>
</reference>
<dbReference type="EMBL" id="WQRF01000011">
    <property type="protein sequence ID" value="MVT00842.1"/>
    <property type="molecule type" value="Genomic_DNA"/>
</dbReference>
<keyword evidence="2" id="KW-1185">Reference proteome</keyword>
<dbReference type="RefSeq" id="WP_157291635.1">
    <property type="nucleotide sequence ID" value="NZ_WQRF01000011.1"/>
</dbReference>
<name>A0A7X3FU76_9HYPH</name>
<accession>A0A7X3FU76</accession>
<evidence type="ECO:0000313" key="1">
    <source>
        <dbReference type="EMBL" id="MVT00842.1"/>
    </source>
</evidence>
<protein>
    <submittedName>
        <fullName evidence="1">Uncharacterized protein</fullName>
    </submittedName>
</protein>
<dbReference type="Proteomes" id="UP000438106">
    <property type="component" value="Unassembled WGS sequence"/>
</dbReference>
<organism evidence="1 2">
    <name type="scientific">Devosia marina</name>
    <dbReference type="NCBI Taxonomy" id="2683198"/>
    <lineage>
        <taxon>Bacteria</taxon>
        <taxon>Pseudomonadati</taxon>
        <taxon>Pseudomonadota</taxon>
        <taxon>Alphaproteobacteria</taxon>
        <taxon>Hyphomicrobiales</taxon>
        <taxon>Devosiaceae</taxon>
        <taxon>Devosia</taxon>
    </lineage>
</organism>
<comment type="caution">
    <text evidence="1">The sequence shown here is derived from an EMBL/GenBank/DDBJ whole genome shotgun (WGS) entry which is preliminary data.</text>
</comment>
<gene>
    <name evidence="1" type="ORF">GO014_17630</name>
</gene>
<sequence>MSFLTRLLAWFGKAMPSRPRTPHPDCLSVQDWADLPPHHPRCDPC</sequence>
<dbReference type="AlphaFoldDB" id="A0A7X3FU76"/>
<evidence type="ECO:0000313" key="2">
    <source>
        <dbReference type="Proteomes" id="UP000438106"/>
    </source>
</evidence>
<proteinExistence type="predicted"/>